<dbReference type="InterPro" id="IPR050109">
    <property type="entry name" value="HTH-type_TetR-like_transc_reg"/>
</dbReference>
<dbReference type="Pfam" id="PF00440">
    <property type="entry name" value="TetR_N"/>
    <property type="match status" value="1"/>
</dbReference>
<dbReference type="InterPro" id="IPR041474">
    <property type="entry name" value="NicS_C"/>
</dbReference>
<sequence>MAFNEKQLQIIRTAEGLFAQKGYDGTSVRDIAEAAGVNIAMISYYFGSKEGLIEALFEERTADISLQVDSLQRDETLAPWQKVETLIDSYVERIANKVQFHKIMLYEQMLEKNTFLTQLLNELRQRNAEKIRALLREGQERGDFRKDIDVSLLMNTLFGTVSTCYFNKEYYRTVSGLEGLDEVAYGVEFRRRIRNHIQKIFKALLQNEEQ</sequence>
<dbReference type="AlphaFoldDB" id="A0A4R1BLJ7"/>
<reference evidence="6 7" key="1">
    <citation type="submission" date="2019-03" db="EMBL/GenBank/DDBJ databases">
        <authorList>
            <person name="Kim M.K.M."/>
        </authorList>
    </citation>
    <scope>NUCLEOTIDE SEQUENCE [LARGE SCALE GENOMIC DNA]</scope>
    <source>
        <strain evidence="6 7">17J68-12</strain>
    </source>
</reference>
<dbReference type="PROSITE" id="PS50977">
    <property type="entry name" value="HTH_TETR_2"/>
    <property type="match status" value="1"/>
</dbReference>
<keyword evidence="3" id="KW-0804">Transcription</keyword>
<dbReference type="GO" id="GO:0003700">
    <property type="term" value="F:DNA-binding transcription factor activity"/>
    <property type="evidence" value="ECO:0007669"/>
    <property type="project" value="TreeGrafter"/>
</dbReference>
<accession>A0A4R1BLJ7</accession>
<dbReference type="PRINTS" id="PR00455">
    <property type="entry name" value="HTHTETR"/>
</dbReference>
<keyword evidence="1" id="KW-0805">Transcription regulation</keyword>
<dbReference type="OrthoDB" id="9789566at2"/>
<protein>
    <submittedName>
        <fullName evidence="6">TetR/AcrR family transcriptional regulator</fullName>
    </submittedName>
</protein>
<dbReference type="InterPro" id="IPR009057">
    <property type="entry name" value="Homeodomain-like_sf"/>
</dbReference>
<evidence type="ECO:0000313" key="7">
    <source>
        <dbReference type="Proteomes" id="UP000295334"/>
    </source>
</evidence>
<comment type="caution">
    <text evidence="6">The sequence shown here is derived from an EMBL/GenBank/DDBJ whole genome shotgun (WGS) entry which is preliminary data.</text>
</comment>
<keyword evidence="2 4" id="KW-0238">DNA-binding</keyword>
<evidence type="ECO:0000259" key="5">
    <source>
        <dbReference type="PROSITE" id="PS50977"/>
    </source>
</evidence>
<dbReference type="GO" id="GO:0000976">
    <property type="term" value="F:transcription cis-regulatory region binding"/>
    <property type="evidence" value="ECO:0007669"/>
    <property type="project" value="TreeGrafter"/>
</dbReference>
<dbReference type="Gene3D" id="1.10.357.10">
    <property type="entry name" value="Tetracycline Repressor, domain 2"/>
    <property type="match status" value="1"/>
</dbReference>
<dbReference type="EMBL" id="SJZI01000006">
    <property type="protein sequence ID" value="TCJ18226.1"/>
    <property type="molecule type" value="Genomic_DNA"/>
</dbReference>
<organism evidence="6 7">
    <name type="scientific">Flaviaesturariibacter flavus</name>
    <dbReference type="NCBI Taxonomy" id="2502780"/>
    <lineage>
        <taxon>Bacteria</taxon>
        <taxon>Pseudomonadati</taxon>
        <taxon>Bacteroidota</taxon>
        <taxon>Chitinophagia</taxon>
        <taxon>Chitinophagales</taxon>
        <taxon>Chitinophagaceae</taxon>
        <taxon>Flaviaestuariibacter</taxon>
    </lineage>
</organism>
<dbReference type="InterPro" id="IPR001647">
    <property type="entry name" value="HTH_TetR"/>
</dbReference>
<dbReference type="RefSeq" id="WP_131447132.1">
    <property type="nucleotide sequence ID" value="NZ_SJZI01000006.1"/>
</dbReference>
<gene>
    <name evidence="6" type="ORF">EPD60_04095</name>
</gene>
<dbReference type="PROSITE" id="PS01081">
    <property type="entry name" value="HTH_TETR_1"/>
    <property type="match status" value="1"/>
</dbReference>
<evidence type="ECO:0000256" key="1">
    <source>
        <dbReference type="ARBA" id="ARBA00023015"/>
    </source>
</evidence>
<dbReference type="SUPFAM" id="SSF46689">
    <property type="entry name" value="Homeodomain-like"/>
    <property type="match status" value="1"/>
</dbReference>
<dbReference type="PANTHER" id="PTHR30055">
    <property type="entry name" value="HTH-TYPE TRANSCRIPTIONAL REGULATOR RUTR"/>
    <property type="match status" value="1"/>
</dbReference>
<dbReference type="SUPFAM" id="SSF48498">
    <property type="entry name" value="Tetracyclin repressor-like, C-terminal domain"/>
    <property type="match status" value="1"/>
</dbReference>
<dbReference type="Proteomes" id="UP000295334">
    <property type="component" value="Unassembled WGS sequence"/>
</dbReference>
<dbReference type="PANTHER" id="PTHR30055:SF234">
    <property type="entry name" value="HTH-TYPE TRANSCRIPTIONAL REGULATOR BETI"/>
    <property type="match status" value="1"/>
</dbReference>
<feature type="domain" description="HTH tetR-type" evidence="5">
    <location>
        <begin position="4"/>
        <end position="64"/>
    </location>
</feature>
<dbReference type="InterPro" id="IPR023772">
    <property type="entry name" value="DNA-bd_HTH_TetR-type_CS"/>
</dbReference>
<dbReference type="InterPro" id="IPR036271">
    <property type="entry name" value="Tet_transcr_reg_TetR-rel_C_sf"/>
</dbReference>
<evidence type="ECO:0000256" key="4">
    <source>
        <dbReference type="PROSITE-ProRule" id="PRU00335"/>
    </source>
</evidence>
<name>A0A4R1BLJ7_9BACT</name>
<dbReference type="Pfam" id="PF17938">
    <property type="entry name" value="TetR_C_29"/>
    <property type="match status" value="1"/>
</dbReference>
<evidence type="ECO:0000256" key="2">
    <source>
        <dbReference type="ARBA" id="ARBA00023125"/>
    </source>
</evidence>
<evidence type="ECO:0000256" key="3">
    <source>
        <dbReference type="ARBA" id="ARBA00023163"/>
    </source>
</evidence>
<evidence type="ECO:0000313" key="6">
    <source>
        <dbReference type="EMBL" id="TCJ18226.1"/>
    </source>
</evidence>
<feature type="DNA-binding region" description="H-T-H motif" evidence="4">
    <location>
        <begin position="27"/>
        <end position="46"/>
    </location>
</feature>
<keyword evidence="7" id="KW-1185">Reference proteome</keyword>
<proteinExistence type="predicted"/>